<dbReference type="AlphaFoldDB" id="A0A2A9FHK2"/>
<keyword evidence="6" id="KW-1185">Reference proteome</keyword>
<evidence type="ECO:0000259" key="3">
    <source>
        <dbReference type="PROSITE" id="PS50043"/>
    </source>
</evidence>
<comment type="caution">
    <text evidence="5">The sequence shown here is derived from an EMBL/GenBank/DDBJ whole genome shotgun (WGS) entry which is preliminary data.</text>
</comment>
<gene>
    <name evidence="5" type="ORF">ATK36_5254</name>
</gene>
<dbReference type="InterPro" id="IPR016032">
    <property type="entry name" value="Sig_transdc_resp-reg_C-effctor"/>
</dbReference>
<dbReference type="InterPro" id="IPR000792">
    <property type="entry name" value="Tscrpt_reg_LuxR_C"/>
</dbReference>
<dbReference type="GO" id="GO:0006355">
    <property type="term" value="P:regulation of DNA-templated transcription"/>
    <property type="evidence" value="ECO:0007669"/>
    <property type="project" value="InterPro"/>
</dbReference>
<dbReference type="InterPro" id="IPR051015">
    <property type="entry name" value="EvgA-like"/>
</dbReference>
<dbReference type="PANTHER" id="PTHR45566">
    <property type="entry name" value="HTH-TYPE TRANSCRIPTIONAL REGULATOR YHJB-RELATED"/>
    <property type="match status" value="1"/>
</dbReference>
<dbReference type="InterPro" id="IPR001789">
    <property type="entry name" value="Sig_transdc_resp-reg_receiver"/>
</dbReference>
<evidence type="ECO:0000313" key="5">
    <source>
        <dbReference type="EMBL" id="PFG50052.1"/>
    </source>
</evidence>
<organism evidence="5 6">
    <name type="scientific">Amycolatopsis sulphurea</name>
    <dbReference type="NCBI Taxonomy" id="76022"/>
    <lineage>
        <taxon>Bacteria</taxon>
        <taxon>Bacillati</taxon>
        <taxon>Actinomycetota</taxon>
        <taxon>Actinomycetes</taxon>
        <taxon>Pseudonocardiales</taxon>
        <taxon>Pseudonocardiaceae</taxon>
        <taxon>Amycolatopsis</taxon>
    </lineage>
</organism>
<protein>
    <submittedName>
        <fullName evidence="5">LuxR family two component transcriptional regulator</fullName>
    </submittedName>
</protein>
<dbReference type="SUPFAM" id="SSF46894">
    <property type="entry name" value="C-terminal effector domain of the bipartite response regulators"/>
    <property type="match status" value="1"/>
</dbReference>
<keyword evidence="1" id="KW-0238">DNA-binding</keyword>
<evidence type="ECO:0000313" key="6">
    <source>
        <dbReference type="Proteomes" id="UP000243542"/>
    </source>
</evidence>
<evidence type="ECO:0000256" key="1">
    <source>
        <dbReference type="ARBA" id="ARBA00023125"/>
    </source>
</evidence>
<dbReference type="RefSeq" id="WP_170069906.1">
    <property type="nucleotide sequence ID" value="NZ_JBIAKZ010000040.1"/>
</dbReference>
<dbReference type="PROSITE" id="PS00622">
    <property type="entry name" value="HTH_LUXR_1"/>
    <property type="match status" value="1"/>
</dbReference>
<dbReference type="InterPro" id="IPR011006">
    <property type="entry name" value="CheY-like_superfamily"/>
</dbReference>
<dbReference type="PRINTS" id="PR00038">
    <property type="entry name" value="HTHLUXR"/>
</dbReference>
<dbReference type="GO" id="GO:0003677">
    <property type="term" value="F:DNA binding"/>
    <property type="evidence" value="ECO:0007669"/>
    <property type="project" value="UniProtKB-KW"/>
</dbReference>
<reference evidence="5 6" key="1">
    <citation type="submission" date="2017-10" db="EMBL/GenBank/DDBJ databases">
        <title>Sequencing the genomes of 1000 actinobacteria strains.</title>
        <authorList>
            <person name="Klenk H.-P."/>
        </authorList>
    </citation>
    <scope>NUCLEOTIDE SEQUENCE [LARGE SCALE GENOMIC DNA]</scope>
    <source>
        <strain evidence="5 6">DSM 46092</strain>
    </source>
</reference>
<dbReference type="PROSITE" id="PS50110">
    <property type="entry name" value="RESPONSE_REGULATORY"/>
    <property type="match status" value="1"/>
</dbReference>
<dbReference type="GO" id="GO:0000160">
    <property type="term" value="P:phosphorelay signal transduction system"/>
    <property type="evidence" value="ECO:0007669"/>
    <property type="project" value="InterPro"/>
</dbReference>
<dbReference type="Gene3D" id="3.40.50.2300">
    <property type="match status" value="1"/>
</dbReference>
<feature type="domain" description="Response regulatory" evidence="4">
    <location>
        <begin position="7"/>
        <end position="123"/>
    </location>
</feature>
<dbReference type="EMBL" id="PDJK01000002">
    <property type="protein sequence ID" value="PFG50052.1"/>
    <property type="molecule type" value="Genomic_DNA"/>
</dbReference>
<name>A0A2A9FHK2_9PSEU</name>
<evidence type="ECO:0000256" key="2">
    <source>
        <dbReference type="PROSITE-ProRule" id="PRU00169"/>
    </source>
</evidence>
<comment type="caution">
    <text evidence="2">Lacks conserved residue(s) required for the propagation of feature annotation.</text>
</comment>
<feature type="domain" description="HTH luxR-type" evidence="3">
    <location>
        <begin position="142"/>
        <end position="207"/>
    </location>
</feature>
<dbReference type="Pfam" id="PF00196">
    <property type="entry name" value="GerE"/>
    <property type="match status" value="1"/>
</dbReference>
<sequence length="212" mass="22910">MITDRVRILIVEESSVFRVGLLSLIQGADDLAAIDAVATIGEALDSVSRGIVDVILYGVDGWGPEVESGLLELSAAAPGKPVVILSQENRFGFIQEFLGIGVRGYLPKNVSDMYLLSVVREVSRDERCVFLSVPSVDVRSLSSNLRTPLSRREHEIMSLVARGMTNAQIGNCLAITQGTVKRHLRNIFVKLNAVSRLDAVNKAQTAAPLVPA</sequence>
<evidence type="ECO:0000259" key="4">
    <source>
        <dbReference type="PROSITE" id="PS50110"/>
    </source>
</evidence>
<accession>A0A2A9FHK2</accession>
<proteinExistence type="predicted"/>
<dbReference type="Proteomes" id="UP000243542">
    <property type="component" value="Unassembled WGS sequence"/>
</dbReference>
<dbReference type="SMART" id="SM00421">
    <property type="entry name" value="HTH_LUXR"/>
    <property type="match status" value="1"/>
</dbReference>
<dbReference type="PROSITE" id="PS50043">
    <property type="entry name" value="HTH_LUXR_2"/>
    <property type="match status" value="1"/>
</dbReference>
<dbReference type="SMART" id="SM00448">
    <property type="entry name" value="REC"/>
    <property type="match status" value="1"/>
</dbReference>
<dbReference type="CDD" id="cd06170">
    <property type="entry name" value="LuxR_C_like"/>
    <property type="match status" value="1"/>
</dbReference>
<dbReference type="PANTHER" id="PTHR45566:SF1">
    <property type="entry name" value="HTH-TYPE TRANSCRIPTIONAL REGULATOR YHJB-RELATED"/>
    <property type="match status" value="1"/>
</dbReference>
<dbReference type="SUPFAM" id="SSF52172">
    <property type="entry name" value="CheY-like"/>
    <property type="match status" value="1"/>
</dbReference>